<dbReference type="RefSeq" id="WP_069849246.1">
    <property type="nucleotide sequence ID" value="NZ_CP014859.1"/>
</dbReference>
<keyword evidence="2" id="KW-1185">Reference proteome</keyword>
<dbReference type="InterPro" id="IPR027417">
    <property type="entry name" value="P-loop_NTPase"/>
</dbReference>
<evidence type="ECO:0000313" key="2">
    <source>
        <dbReference type="Proteomes" id="UP000095210"/>
    </source>
</evidence>
<proteinExistence type="predicted"/>
<dbReference type="SUPFAM" id="SSF52540">
    <property type="entry name" value="P-loop containing nucleoside triphosphate hydrolases"/>
    <property type="match status" value="1"/>
</dbReference>
<gene>
    <name evidence="1" type="ORF">TL08_13260</name>
</gene>
<dbReference type="EMBL" id="CP014859">
    <property type="protein sequence ID" value="AOS63466.1"/>
    <property type="molecule type" value="Genomic_DNA"/>
</dbReference>
<organism evidence="1 2">
    <name type="scientific">Actinoalloteichus hymeniacidonis</name>
    <dbReference type="NCBI Taxonomy" id="340345"/>
    <lineage>
        <taxon>Bacteria</taxon>
        <taxon>Bacillati</taxon>
        <taxon>Actinomycetota</taxon>
        <taxon>Actinomycetes</taxon>
        <taxon>Pseudonocardiales</taxon>
        <taxon>Pseudonocardiaceae</taxon>
        <taxon>Actinoalloteichus</taxon>
    </lineage>
</organism>
<name>A0AAC9MZ19_9PSEU</name>
<dbReference type="Gene3D" id="3.40.50.300">
    <property type="entry name" value="P-loop containing nucleotide triphosphate hydrolases"/>
    <property type="match status" value="1"/>
</dbReference>
<sequence length="202" mass="21839">MTTERADAGATTPNSLEQGTPAVILITGIQAAGKSTVAQLLAERLPRAVHVRGDLFRKMVVTGRQEMSADPDPEAVAQLRLRHRLTASVADEYVQAGFTAVVQDIVIGDELPRTLAQIRARPLFVVVLAPSIDSIETREAGRGKTAYGQHWGPADLDRLFRAETPRIGLWLDTSGQTAQETVTEILARVWTEAAVDPAPHTS</sequence>
<accession>A0AAC9MZ19</accession>
<dbReference type="KEGG" id="ahm:TL08_13260"/>
<reference evidence="2" key="1">
    <citation type="submission" date="2016-03" db="EMBL/GenBank/DDBJ databases">
        <title>Complete genome sequence of the type strain Actinoalloteichus hymeniacidonis DSM 45092.</title>
        <authorList>
            <person name="Schaffert L."/>
            <person name="Albersmeier A."/>
            <person name="Winkler A."/>
            <person name="Kalinowski J."/>
            <person name="Zotchev S."/>
            <person name="Ruckert C."/>
        </authorList>
    </citation>
    <scope>NUCLEOTIDE SEQUENCE [LARGE SCALE GENOMIC DNA]</scope>
    <source>
        <strain evidence="2">HPA177(T) (DSM 45092(T))</strain>
    </source>
</reference>
<evidence type="ECO:0000313" key="1">
    <source>
        <dbReference type="EMBL" id="AOS63466.1"/>
    </source>
</evidence>
<dbReference type="Pfam" id="PF13671">
    <property type="entry name" value="AAA_33"/>
    <property type="match status" value="1"/>
</dbReference>
<dbReference type="Proteomes" id="UP000095210">
    <property type="component" value="Chromosome"/>
</dbReference>
<protein>
    <submittedName>
        <fullName evidence="1">AAA domain</fullName>
    </submittedName>
</protein>
<dbReference type="AlphaFoldDB" id="A0AAC9MZ19"/>